<dbReference type="Gramene" id="FCD_00018494-RA">
    <property type="protein sequence ID" value="FCD_00018494-RA:cds"/>
    <property type="gene ID" value="FCD_00018494"/>
</dbReference>
<keyword evidence="1" id="KW-0175">Coiled coil</keyword>
<gene>
    <name evidence="2" type="ORF">TIFTF001_024530</name>
</gene>
<sequence length="104" mass="11617">MAEAEKGSHIREETLKPFFQRASEAEERLSRLEAAVASKKDTGSEEHLKTISELQSKLESANAELVSERKKAGNLAAENAKLQYRIKHLVQAVEEADLKLEQAK</sequence>
<proteinExistence type="predicted"/>
<keyword evidence="3" id="KW-1185">Reference proteome</keyword>
<reference evidence="2" key="1">
    <citation type="submission" date="2023-07" db="EMBL/GenBank/DDBJ databases">
        <title>draft genome sequence of fig (Ficus carica).</title>
        <authorList>
            <person name="Takahashi T."/>
            <person name="Nishimura K."/>
        </authorList>
    </citation>
    <scope>NUCLEOTIDE SEQUENCE</scope>
</reference>
<dbReference type="PANTHER" id="PTHR38377:SF1">
    <property type="entry name" value="THREONINE-TRNA LIGASE 2"/>
    <property type="match status" value="1"/>
</dbReference>
<evidence type="ECO:0000313" key="2">
    <source>
        <dbReference type="EMBL" id="GMN55400.1"/>
    </source>
</evidence>
<protein>
    <submittedName>
        <fullName evidence="2">Uncharacterized protein</fullName>
    </submittedName>
</protein>
<organism evidence="2 3">
    <name type="scientific">Ficus carica</name>
    <name type="common">Common fig</name>
    <dbReference type="NCBI Taxonomy" id="3494"/>
    <lineage>
        <taxon>Eukaryota</taxon>
        <taxon>Viridiplantae</taxon>
        <taxon>Streptophyta</taxon>
        <taxon>Embryophyta</taxon>
        <taxon>Tracheophyta</taxon>
        <taxon>Spermatophyta</taxon>
        <taxon>Magnoliopsida</taxon>
        <taxon>eudicotyledons</taxon>
        <taxon>Gunneridae</taxon>
        <taxon>Pentapetalae</taxon>
        <taxon>rosids</taxon>
        <taxon>fabids</taxon>
        <taxon>Rosales</taxon>
        <taxon>Moraceae</taxon>
        <taxon>Ficeae</taxon>
        <taxon>Ficus</taxon>
    </lineage>
</organism>
<name>A0AA88AMM7_FICCA</name>
<dbReference type="Proteomes" id="UP001187192">
    <property type="component" value="Unassembled WGS sequence"/>
</dbReference>
<dbReference type="EMBL" id="BTGU01000057">
    <property type="protein sequence ID" value="GMN55400.1"/>
    <property type="molecule type" value="Genomic_DNA"/>
</dbReference>
<feature type="coiled-coil region" evidence="1">
    <location>
        <begin position="22"/>
        <end position="78"/>
    </location>
</feature>
<accession>A0AA88AMM7</accession>
<evidence type="ECO:0000256" key="1">
    <source>
        <dbReference type="SAM" id="Coils"/>
    </source>
</evidence>
<comment type="caution">
    <text evidence="2">The sequence shown here is derived from an EMBL/GenBank/DDBJ whole genome shotgun (WGS) entry which is preliminary data.</text>
</comment>
<dbReference type="PANTHER" id="PTHR38377">
    <property type="entry name" value="THREONINE-TRNA LIGASE 2"/>
    <property type="match status" value="1"/>
</dbReference>
<evidence type="ECO:0000313" key="3">
    <source>
        <dbReference type="Proteomes" id="UP001187192"/>
    </source>
</evidence>
<dbReference type="AlphaFoldDB" id="A0AA88AMM7"/>